<reference evidence="1 2" key="1">
    <citation type="journal article" date="2021" name="Hortic Res">
        <title>High-quality reference genome and annotation aids understanding of berry development for evergreen blueberry (Vaccinium darrowii).</title>
        <authorList>
            <person name="Yu J."/>
            <person name="Hulse-Kemp A.M."/>
            <person name="Babiker E."/>
            <person name="Staton M."/>
        </authorList>
    </citation>
    <scope>NUCLEOTIDE SEQUENCE [LARGE SCALE GENOMIC DNA]</scope>
    <source>
        <strain evidence="2">cv. NJ 8807/NJ 8810</strain>
        <tissue evidence="1">Young leaf</tissue>
    </source>
</reference>
<evidence type="ECO:0000313" key="1">
    <source>
        <dbReference type="EMBL" id="KAH7860503.1"/>
    </source>
</evidence>
<gene>
    <name evidence="1" type="ORF">Vadar_014157</name>
</gene>
<organism evidence="1 2">
    <name type="scientific">Vaccinium darrowii</name>
    <dbReference type="NCBI Taxonomy" id="229202"/>
    <lineage>
        <taxon>Eukaryota</taxon>
        <taxon>Viridiplantae</taxon>
        <taxon>Streptophyta</taxon>
        <taxon>Embryophyta</taxon>
        <taxon>Tracheophyta</taxon>
        <taxon>Spermatophyta</taxon>
        <taxon>Magnoliopsida</taxon>
        <taxon>eudicotyledons</taxon>
        <taxon>Gunneridae</taxon>
        <taxon>Pentapetalae</taxon>
        <taxon>asterids</taxon>
        <taxon>Ericales</taxon>
        <taxon>Ericaceae</taxon>
        <taxon>Vaccinioideae</taxon>
        <taxon>Vaccinieae</taxon>
        <taxon>Vaccinium</taxon>
    </lineage>
</organism>
<dbReference type="Proteomes" id="UP000828048">
    <property type="component" value="Chromosome 4"/>
</dbReference>
<keyword evidence="2" id="KW-1185">Reference proteome</keyword>
<protein>
    <submittedName>
        <fullName evidence="1">Uncharacterized protein</fullName>
    </submittedName>
</protein>
<proteinExistence type="predicted"/>
<accession>A0ACB7Z3K6</accession>
<name>A0ACB7Z3K6_9ERIC</name>
<dbReference type="EMBL" id="CM037154">
    <property type="protein sequence ID" value="KAH7860503.1"/>
    <property type="molecule type" value="Genomic_DNA"/>
</dbReference>
<comment type="caution">
    <text evidence="1">The sequence shown here is derived from an EMBL/GenBank/DDBJ whole genome shotgun (WGS) entry which is preliminary data.</text>
</comment>
<sequence>MAGAFLISAAGGIVERLLSQAKDLISNKINDQINLACSFTEDLKELSGTLEFIHALLHDADQNRKKTSATMLVWLKNLKAVICDAEDLLDELAYEALRRKIEMGGYSEDMIPTVCRYVVDAADRDSVSISQSELHELLMKPSSSGIHLLVLSNKIDKSEAISKQALMDQLIGKVMNRSAREKYAAT</sequence>
<evidence type="ECO:0000313" key="2">
    <source>
        <dbReference type="Proteomes" id="UP000828048"/>
    </source>
</evidence>